<protein>
    <submittedName>
        <fullName evidence="9">Uncharacterized protein</fullName>
    </submittedName>
</protein>
<evidence type="ECO:0000259" key="7">
    <source>
        <dbReference type="Pfam" id="PF09822"/>
    </source>
</evidence>
<evidence type="ECO:0000256" key="4">
    <source>
        <dbReference type="ARBA" id="ARBA00022989"/>
    </source>
</evidence>
<keyword evidence="3 6" id="KW-0812">Transmembrane</keyword>
<evidence type="ECO:0000313" key="9">
    <source>
        <dbReference type="EMBL" id="SVA27592.1"/>
    </source>
</evidence>
<feature type="transmembrane region" description="Helical" evidence="6">
    <location>
        <begin position="642"/>
        <end position="661"/>
    </location>
</feature>
<dbReference type="Pfam" id="PF09822">
    <property type="entry name" value="ABC_transp_aux"/>
    <property type="match status" value="1"/>
</dbReference>
<accession>A0A381UHC3</accession>
<feature type="domain" description="ABC-type uncharacterised transport system" evidence="7">
    <location>
        <begin position="347"/>
        <end position="605"/>
    </location>
</feature>
<dbReference type="Pfam" id="PF23357">
    <property type="entry name" value="DUF7088"/>
    <property type="match status" value="1"/>
</dbReference>
<feature type="transmembrane region" description="Helical" evidence="6">
    <location>
        <begin position="179"/>
        <end position="198"/>
    </location>
</feature>
<dbReference type="PANTHER" id="PTHR30294:SF29">
    <property type="entry name" value="MULTIDRUG ABC TRANSPORTER PERMEASE YBHS-RELATED"/>
    <property type="match status" value="1"/>
</dbReference>
<dbReference type="Pfam" id="PF12679">
    <property type="entry name" value="ABC2_membrane_2"/>
    <property type="match status" value="1"/>
</dbReference>
<evidence type="ECO:0000256" key="5">
    <source>
        <dbReference type="ARBA" id="ARBA00023136"/>
    </source>
</evidence>
<evidence type="ECO:0000259" key="8">
    <source>
        <dbReference type="Pfam" id="PF23357"/>
    </source>
</evidence>
<evidence type="ECO:0000256" key="6">
    <source>
        <dbReference type="SAM" id="Phobius"/>
    </source>
</evidence>
<dbReference type="GO" id="GO:0005886">
    <property type="term" value="C:plasma membrane"/>
    <property type="evidence" value="ECO:0007669"/>
    <property type="project" value="UniProtKB-SubCell"/>
</dbReference>
<feature type="transmembrane region" description="Helical" evidence="6">
    <location>
        <begin position="147"/>
        <end position="167"/>
    </location>
</feature>
<sequence>MRSLAEERRSGTLEWLLSQPLTEADMVAGKFIGNWIFVVVALAGTIPTALGILMVSDADGGIMVAQYAGGILLAAQGVAIGLWASSLTRNQITAFILASTVSFLLVLIGTPVVLIGLPPVLASAVSRLSVIGHFQNVARGVIDLRDVLYFFSTAGLFLTMAIALVNRQRLSSGRGAYKRLRTGMAALVGIVIVLNLLGGNIRGRIDLTREGLYTLSDGTRETLGNLDDLVTIKLFVSDELPPELQPALRDVQDLVTDLRRASGQQLVVENLNPDDDSEVAAEARSLGIIQNEFNVLRADEFEVRRGWFGLAVLYLDEREIIPFIDRTDDLEFRLVSAVANMTTEERTTVAFVSGFGAEGIGTFPWLQQGLADRYDITAVDLTSDSVTELSVESSQIVVLVGPKEPLAELAVENLGSFIDAGGSALLLLDKNTVSPQSPMTEPIATGLEEFLEDRGVQLDDGMALDHQSNSPVQMGRQGLFNVVRPYPLWPIALKGDVHSTTRDLNNVSMGWATAITVTDSSVQRLWVTSEAGGVQPPPVIIIPDALEPPNPENFQTVTLAVAIDPAKDEDPESRGGGRMIVVGDVDYLKEEFVRSNPQNLIFTANAIDWLAQDEALIDIRSKNRTPPAIVFTSDLQAAALQWGNLVGVPVLFVMVGVARVMGRRRRTESRWTEVDA</sequence>
<proteinExistence type="predicted"/>
<keyword evidence="5 6" id="KW-0472">Membrane</keyword>
<name>A0A381UHC3_9ZZZZ</name>
<evidence type="ECO:0000256" key="1">
    <source>
        <dbReference type="ARBA" id="ARBA00004651"/>
    </source>
</evidence>
<dbReference type="InterPro" id="IPR055396">
    <property type="entry name" value="DUF7088"/>
</dbReference>
<comment type="subcellular location">
    <subcellularLocation>
        <location evidence="1">Cell membrane</location>
        <topology evidence="1">Multi-pass membrane protein</topology>
    </subcellularLocation>
</comment>
<feature type="transmembrane region" description="Helical" evidence="6">
    <location>
        <begin position="35"/>
        <end position="56"/>
    </location>
</feature>
<dbReference type="AlphaFoldDB" id="A0A381UHC3"/>
<organism evidence="9">
    <name type="scientific">marine metagenome</name>
    <dbReference type="NCBI Taxonomy" id="408172"/>
    <lineage>
        <taxon>unclassified sequences</taxon>
        <taxon>metagenomes</taxon>
        <taxon>ecological metagenomes</taxon>
    </lineage>
</organism>
<dbReference type="PANTHER" id="PTHR30294">
    <property type="entry name" value="MEMBRANE COMPONENT OF ABC TRANSPORTER YHHJ-RELATED"/>
    <property type="match status" value="1"/>
</dbReference>
<keyword evidence="4 6" id="KW-1133">Transmembrane helix</keyword>
<dbReference type="InterPro" id="IPR019196">
    <property type="entry name" value="ABC_transp_unknown"/>
</dbReference>
<evidence type="ECO:0000256" key="3">
    <source>
        <dbReference type="ARBA" id="ARBA00022692"/>
    </source>
</evidence>
<keyword evidence="2" id="KW-1003">Cell membrane</keyword>
<gene>
    <name evidence="9" type="ORF">METZ01_LOCUS80446</name>
</gene>
<reference evidence="9" key="1">
    <citation type="submission" date="2018-05" db="EMBL/GenBank/DDBJ databases">
        <authorList>
            <person name="Lanie J.A."/>
            <person name="Ng W.-L."/>
            <person name="Kazmierczak K.M."/>
            <person name="Andrzejewski T.M."/>
            <person name="Davidsen T.M."/>
            <person name="Wayne K.J."/>
            <person name="Tettelin H."/>
            <person name="Glass J.I."/>
            <person name="Rusch D."/>
            <person name="Podicherti R."/>
            <person name="Tsui H.-C.T."/>
            <person name="Winkler M.E."/>
        </authorList>
    </citation>
    <scope>NUCLEOTIDE SEQUENCE</scope>
</reference>
<feature type="domain" description="DUF7088" evidence="8">
    <location>
        <begin position="210"/>
        <end position="311"/>
    </location>
</feature>
<dbReference type="EMBL" id="UINC01006448">
    <property type="protein sequence ID" value="SVA27592.1"/>
    <property type="molecule type" value="Genomic_DNA"/>
</dbReference>
<feature type="transmembrane region" description="Helical" evidence="6">
    <location>
        <begin position="62"/>
        <end position="83"/>
    </location>
</feature>
<dbReference type="InterPro" id="IPR051449">
    <property type="entry name" value="ABC-2_transporter_component"/>
</dbReference>
<evidence type="ECO:0000256" key="2">
    <source>
        <dbReference type="ARBA" id="ARBA00022475"/>
    </source>
</evidence>
<feature type="transmembrane region" description="Helical" evidence="6">
    <location>
        <begin position="95"/>
        <end position="117"/>
    </location>
</feature>
<dbReference type="GO" id="GO:0140359">
    <property type="term" value="F:ABC-type transporter activity"/>
    <property type="evidence" value="ECO:0007669"/>
    <property type="project" value="InterPro"/>
</dbReference>